<comment type="subcellular location">
    <subcellularLocation>
        <location evidence="1">Membrane</location>
        <topology evidence="1">Multi-pass membrane protein</topology>
    </subcellularLocation>
</comment>
<feature type="transmembrane region" description="Helical" evidence="5">
    <location>
        <begin position="103"/>
        <end position="125"/>
    </location>
</feature>
<dbReference type="InterPro" id="IPR051533">
    <property type="entry name" value="WaaL-like"/>
</dbReference>
<evidence type="ECO:0000256" key="5">
    <source>
        <dbReference type="SAM" id="Phobius"/>
    </source>
</evidence>
<sequence>MTSSPSKSASVDKTTAQGRLLAILTAAFYGLFTLLPNSNSLMVVWPWVFIWQMALLTPMLWLLWQVGLGRRFHGLGKRWDAIAVLGIVGLLVANLGAEFPNQAHWYGWAALGVLAALYALHHWLWNPQEPALIEARRDSLLVKQGYLSFAFIILSLLLWTTQTLIPYLTQSQKFQELGVNLSFSFSNLELRNWAPIGHQNYVAGYLILALPLFALLAISSTGKQRLPWLIASVLGLVNLYTTSSRGGLIALGGLILWGLVGIAIHGKLNRRWLIIIATSIITVIGIFLITNDRFKTDLSQILQGLGSAELSYRFLNAVIAWRMGSSHPWTGVGLGGVPLLYQKYRPFWAGRDSELIYQLHSTPSQLFAEMGIWGLMILTVLTFVLIYSLGQWLKNYNSSLKHFVAVWSISGALLAYGIMSITDYQLDNLSISGLLVIYWVILISYFSESNQVITPDAPPQKVALPLTYGGLALILAVSIWLFPIQRAWQLSNLGFSALTAKKLPAFVNYLSQANQLAPWEAYYPFQLGWNLGDLALAAPDQISQKQLNQTAIAWFQKGIKVSPYQEFAYNNVGWLQLGTDPAKASQDFAKALTLVPAKRGVFYALGISLLAQKKIDLAIQAFSLECLRDPLFITSPFWRGPLLKSFAPQVFTEVGMRLNELIKNAESQTPKNMALISLLHQIRGGLFWWQGNFPQAEKDISQYGTPVSQGLMAISQGKSADLKTLSQFANQIITAWNHPSERSQRFQQAWIEATQTPLPAELEQQLILSMQASSNLHQWLTQMSPVLQYRRERLGFGVVSRHIDGPNPKDFFLVVDNLPMTLWFNELFPSPFYDPEFDRILQPEREKLLQQVLEK</sequence>
<dbReference type="PANTHER" id="PTHR37422">
    <property type="entry name" value="TEICHURONIC ACID BIOSYNTHESIS PROTEIN TUAE"/>
    <property type="match status" value="1"/>
</dbReference>
<evidence type="ECO:0000256" key="4">
    <source>
        <dbReference type="ARBA" id="ARBA00023136"/>
    </source>
</evidence>
<reference evidence="7" key="1">
    <citation type="submission" date="2021-04" db="EMBL/GenBank/DDBJ databases">
        <title>Genome sequence of Woronichinia naegeliana from Washington state freshwater lake bloom.</title>
        <authorList>
            <person name="Dreher T.W."/>
        </authorList>
    </citation>
    <scope>NUCLEOTIDE SEQUENCE</scope>
    <source>
        <strain evidence="7">WA131</strain>
    </source>
</reference>
<evidence type="ECO:0000259" key="6">
    <source>
        <dbReference type="Pfam" id="PF04932"/>
    </source>
</evidence>
<organism evidence="7">
    <name type="scientific">Woronichinia naegeliana WA131</name>
    <dbReference type="NCBI Taxonomy" id="2824559"/>
    <lineage>
        <taxon>Bacteria</taxon>
        <taxon>Bacillati</taxon>
        <taxon>Cyanobacteriota</taxon>
        <taxon>Cyanophyceae</taxon>
        <taxon>Synechococcales</taxon>
        <taxon>Coelosphaeriaceae</taxon>
        <taxon>Woronichinia</taxon>
    </lineage>
</organism>
<feature type="transmembrane region" description="Helical" evidence="5">
    <location>
        <begin position="370"/>
        <end position="390"/>
    </location>
</feature>
<feature type="transmembrane region" description="Helical" evidence="5">
    <location>
        <begin position="146"/>
        <end position="168"/>
    </location>
</feature>
<keyword evidence="3 5" id="KW-1133">Transmembrane helix</keyword>
<dbReference type="Gene3D" id="1.25.40.10">
    <property type="entry name" value="Tetratricopeptide repeat domain"/>
    <property type="match status" value="1"/>
</dbReference>
<dbReference type="Pfam" id="PF04932">
    <property type="entry name" value="Wzy_C"/>
    <property type="match status" value="1"/>
</dbReference>
<feature type="transmembrane region" description="Helical" evidence="5">
    <location>
        <begin position="226"/>
        <end position="242"/>
    </location>
</feature>
<feature type="transmembrane region" description="Helical" evidence="5">
    <location>
        <begin position="402"/>
        <end position="422"/>
    </location>
</feature>
<dbReference type="InterPro" id="IPR007016">
    <property type="entry name" value="O-antigen_ligase-rel_domated"/>
</dbReference>
<dbReference type="Proteomes" id="UP001065613">
    <property type="component" value="Chromosome"/>
</dbReference>
<keyword evidence="2 5" id="KW-0812">Transmembrane</keyword>
<feature type="transmembrane region" description="Helical" evidence="5">
    <location>
        <begin position="272"/>
        <end position="290"/>
    </location>
</feature>
<dbReference type="AlphaFoldDB" id="A0A977L1A5"/>
<protein>
    <submittedName>
        <fullName evidence="7">O-antigen ligase family protein</fullName>
    </submittedName>
</protein>
<feature type="transmembrane region" description="Helical" evidence="5">
    <location>
        <begin position="462"/>
        <end position="482"/>
    </location>
</feature>
<feature type="transmembrane region" description="Helical" evidence="5">
    <location>
        <begin position="44"/>
        <end position="67"/>
    </location>
</feature>
<gene>
    <name evidence="7" type="ORF">KA717_08660</name>
</gene>
<evidence type="ECO:0000313" key="7">
    <source>
        <dbReference type="EMBL" id="UXE62766.1"/>
    </source>
</evidence>
<feature type="transmembrane region" description="Helical" evidence="5">
    <location>
        <begin position="79"/>
        <end position="97"/>
    </location>
</feature>
<feature type="transmembrane region" description="Helical" evidence="5">
    <location>
        <begin position="201"/>
        <end position="219"/>
    </location>
</feature>
<feature type="transmembrane region" description="Helical" evidence="5">
    <location>
        <begin position="248"/>
        <end position="265"/>
    </location>
</feature>
<dbReference type="EMBL" id="CP073041">
    <property type="protein sequence ID" value="UXE62766.1"/>
    <property type="molecule type" value="Genomic_DNA"/>
</dbReference>
<evidence type="ECO:0000256" key="1">
    <source>
        <dbReference type="ARBA" id="ARBA00004141"/>
    </source>
</evidence>
<name>A0A977L1A5_9CYAN</name>
<dbReference type="KEGG" id="wna:KA717_08660"/>
<keyword evidence="4 5" id="KW-0472">Membrane</keyword>
<dbReference type="PANTHER" id="PTHR37422:SF23">
    <property type="entry name" value="TEICHURONIC ACID BIOSYNTHESIS PROTEIN TUAE"/>
    <property type="match status" value="1"/>
</dbReference>
<dbReference type="SUPFAM" id="SSF48452">
    <property type="entry name" value="TPR-like"/>
    <property type="match status" value="1"/>
</dbReference>
<dbReference type="GO" id="GO:0016020">
    <property type="term" value="C:membrane"/>
    <property type="evidence" value="ECO:0007669"/>
    <property type="project" value="UniProtKB-SubCell"/>
</dbReference>
<dbReference type="InterPro" id="IPR011990">
    <property type="entry name" value="TPR-like_helical_dom_sf"/>
</dbReference>
<feature type="domain" description="O-antigen ligase-related" evidence="6">
    <location>
        <begin position="231"/>
        <end position="378"/>
    </location>
</feature>
<keyword evidence="7" id="KW-0436">Ligase</keyword>
<evidence type="ECO:0000256" key="3">
    <source>
        <dbReference type="ARBA" id="ARBA00022989"/>
    </source>
</evidence>
<dbReference type="GO" id="GO:0016874">
    <property type="term" value="F:ligase activity"/>
    <property type="evidence" value="ECO:0007669"/>
    <property type="project" value="UniProtKB-KW"/>
</dbReference>
<proteinExistence type="predicted"/>
<feature type="transmembrane region" description="Helical" evidence="5">
    <location>
        <begin position="428"/>
        <end position="446"/>
    </location>
</feature>
<accession>A0A977L1A5</accession>
<evidence type="ECO:0000256" key="2">
    <source>
        <dbReference type="ARBA" id="ARBA00022692"/>
    </source>
</evidence>
<feature type="transmembrane region" description="Helical" evidence="5">
    <location>
        <begin position="20"/>
        <end position="38"/>
    </location>
</feature>